<dbReference type="InterPro" id="IPR050728">
    <property type="entry name" value="Zinc_Metalloprotease_M4"/>
</dbReference>
<dbReference type="OrthoDB" id="5480739at2"/>
<dbReference type="AlphaFoldDB" id="A0A0F6W5A0"/>
<protein>
    <submittedName>
        <fullName evidence="4">Bacillolysin</fullName>
    </submittedName>
</protein>
<evidence type="ECO:0000313" key="5">
    <source>
        <dbReference type="Proteomes" id="UP000034883"/>
    </source>
</evidence>
<dbReference type="STRING" id="927083.DB32_004922"/>
<gene>
    <name evidence="4" type="ORF">DB32_004922</name>
</gene>
<sequence length="743" mass="77904">MRRLASLFVVCSLVLVAPSAEAQRVDPGRDPSGTGEDALLALAGPRARVRRDDEGRVRLLFGARVRPWSGDPARDALALTQRFGDAFGIPQGEELRVESTQRHHGFTIVRLRRYADGRPVLGAMVVVRSLADGAIDMVLADAGPARVERGASIDATRATEIARALDVGWGIARTTSPAAIAIDLVDTIVPAWAVDLHGAAPSQRMRALLDARDGTVLAIVPLLTHAMARVYETNPTTSDGATSDVELADLAAGAQRLTSDSFHVAQCDVQAGGGCAGTQRAMADAEGNFLYDAAPGSHDDEFAEVNAFYHLSRAAAWHRERHGFTWACSGASAMRVFVNYGEVPDIAYDNAAFSPASGGQCGYLLFGQGRSGDYAYDADVVYHEFGHAVTDQVATMTGFAVDPLGVSYEPLAVNEGTSDYYAGTLQGNAEIAESFAGVGGDLGAHGSLRVIDNDLTCPSGLFGEGHFDGTIWAAAAWDLRERIGVEAADALVFTTVSSITEDPSLADAGDLMIATAEGMLASGTLSAEQASAVEEVVNARGLPGCQRIVALDDGAERRGWSGNEFLTGGVGRGVAPVHYRIDVPVDATSLRIEMTSLTRNGQYTLHLLEGSPVRVNAVRVSAQAAVAVEGGAVVLDERSEYALPRCKTLYFAIESVDLRRRGQNLYTVRATLERSGDPSAECPVVEMPDASVVAADAGADAGTTPSSGGSGCGCRVAARGSASGAMIAIAGVAIGLVARRRRR</sequence>
<feature type="domain" description="Peptidase M4" evidence="3">
    <location>
        <begin position="282"/>
        <end position="391"/>
    </location>
</feature>
<evidence type="ECO:0000256" key="2">
    <source>
        <dbReference type="SAM" id="SignalP"/>
    </source>
</evidence>
<keyword evidence="1" id="KW-0812">Transmembrane</keyword>
<reference evidence="4 5" key="1">
    <citation type="submission" date="2015-03" db="EMBL/GenBank/DDBJ databases">
        <title>Genome assembly of Sandaracinus amylolyticus DSM 53668.</title>
        <authorList>
            <person name="Sharma G."/>
            <person name="Subramanian S."/>
        </authorList>
    </citation>
    <scope>NUCLEOTIDE SEQUENCE [LARGE SCALE GENOMIC DNA]</scope>
    <source>
        <strain evidence="4 5">DSM 53668</strain>
    </source>
</reference>
<dbReference type="Gene3D" id="3.10.170.10">
    <property type="match status" value="1"/>
</dbReference>
<dbReference type="EMBL" id="CP011125">
    <property type="protein sequence ID" value="AKF07773.1"/>
    <property type="molecule type" value="Genomic_DNA"/>
</dbReference>
<feature type="signal peptide" evidence="2">
    <location>
        <begin position="1"/>
        <end position="22"/>
    </location>
</feature>
<proteinExistence type="predicted"/>
<dbReference type="SUPFAM" id="SSF55486">
    <property type="entry name" value="Metalloproteases ('zincins'), catalytic domain"/>
    <property type="match status" value="1"/>
</dbReference>
<dbReference type="Pfam" id="PF01447">
    <property type="entry name" value="Peptidase_M4"/>
    <property type="match status" value="1"/>
</dbReference>
<dbReference type="InterPro" id="IPR013856">
    <property type="entry name" value="Peptidase_M4_domain"/>
</dbReference>
<keyword evidence="5" id="KW-1185">Reference proteome</keyword>
<dbReference type="Proteomes" id="UP000034883">
    <property type="component" value="Chromosome"/>
</dbReference>
<dbReference type="RefSeq" id="WP_053234994.1">
    <property type="nucleotide sequence ID" value="NZ_CP011125.1"/>
</dbReference>
<dbReference type="InterPro" id="IPR024038">
    <property type="entry name" value="MYXO-CTERM"/>
</dbReference>
<organism evidence="4 5">
    <name type="scientific">Sandaracinus amylolyticus</name>
    <dbReference type="NCBI Taxonomy" id="927083"/>
    <lineage>
        <taxon>Bacteria</taxon>
        <taxon>Pseudomonadati</taxon>
        <taxon>Myxococcota</taxon>
        <taxon>Polyangia</taxon>
        <taxon>Polyangiales</taxon>
        <taxon>Sandaracinaceae</taxon>
        <taxon>Sandaracinus</taxon>
    </lineage>
</organism>
<dbReference type="KEGG" id="samy:DB32_004922"/>
<evidence type="ECO:0000259" key="3">
    <source>
        <dbReference type="Pfam" id="PF01447"/>
    </source>
</evidence>
<dbReference type="PANTHER" id="PTHR33794">
    <property type="entry name" value="BACILLOLYSIN"/>
    <property type="match status" value="1"/>
</dbReference>
<accession>A0A0F6W5A0</accession>
<evidence type="ECO:0000256" key="1">
    <source>
        <dbReference type="SAM" id="Phobius"/>
    </source>
</evidence>
<dbReference type="PANTHER" id="PTHR33794:SF1">
    <property type="entry name" value="BACILLOLYSIN"/>
    <property type="match status" value="1"/>
</dbReference>
<dbReference type="GO" id="GO:0004222">
    <property type="term" value="F:metalloendopeptidase activity"/>
    <property type="evidence" value="ECO:0007669"/>
    <property type="project" value="InterPro"/>
</dbReference>
<feature type="transmembrane region" description="Helical" evidence="1">
    <location>
        <begin position="716"/>
        <end position="738"/>
    </location>
</feature>
<dbReference type="NCBIfam" id="TIGR03901">
    <property type="entry name" value="MYXO-CTERM"/>
    <property type="match status" value="1"/>
</dbReference>
<evidence type="ECO:0000313" key="4">
    <source>
        <dbReference type="EMBL" id="AKF07773.1"/>
    </source>
</evidence>
<keyword evidence="1" id="KW-0472">Membrane</keyword>
<keyword evidence="2" id="KW-0732">Signal</keyword>
<keyword evidence="1" id="KW-1133">Transmembrane helix</keyword>
<name>A0A0F6W5A0_9BACT</name>
<feature type="chain" id="PRO_5002511745" evidence="2">
    <location>
        <begin position="23"/>
        <end position="743"/>
    </location>
</feature>